<keyword evidence="2" id="KW-0813">Transport</keyword>
<feature type="transmembrane region" description="Helical" evidence="11">
    <location>
        <begin position="138"/>
        <end position="160"/>
    </location>
</feature>
<evidence type="ECO:0000313" key="13">
    <source>
        <dbReference type="Proteomes" id="UP000190027"/>
    </source>
</evidence>
<feature type="transmembrane region" description="Helical" evidence="11">
    <location>
        <begin position="21"/>
        <end position="39"/>
    </location>
</feature>
<evidence type="ECO:0000313" key="12">
    <source>
        <dbReference type="EMBL" id="SKA94641.1"/>
    </source>
</evidence>
<dbReference type="PANTHER" id="PTHR43298:SF2">
    <property type="entry name" value="FMN_FAD EXPORTER YEEO-RELATED"/>
    <property type="match status" value="1"/>
</dbReference>
<evidence type="ECO:0000256" key="3">
    <source>
        <dbReference type="ARBA" id="ARBA00022449"/>
    </source>
</evidence>
<keyword evidence="3" id="KW-0050">Antiport</keyword>
<evidence type="ECO:0000256" key="6">
    <source>
        <dbReference type="ARBA" id="ARBA00022989"/>
    </source>
</evidence>
<feature type="transmembrane region" description="Helical" evidence="11">
    <location>
        <begin position="330"/>
        <end position="349"/>
    </location>
</feature>
<dbReference type="InterPro" id="IPR048279">
    <property type="entry name" value="MdtK-like"/>
</dbReference>
<feature type="transmembrane region" description="Helical" evidence="11">
    <location>
        <begin position="285"/>
        <end position="309"/>
    </location>
</feature>
<reference evidence="12 13" key="1">
    <citation type="submission" date="2017-02" db="EMBL/GenBank/DDBJ databases">
        <authorList>
            <person name="Peterson S.W."/>
        </authorList>
    </citation>
    <scope>NUCLEOTIDE SEQUENCE [LARGE SCALE GENOMIC DNA]</scope>
    <source>
        <strain evidence="12 13">DSM 16080</strain>
    </source>
</reference>
<comment type="subcellular location">
    <subcellularLocation>
        <location evidence="1">Cell membrane</location>
        <topology evidence="1">Multi-pass membrane protein</topology>
    </subcellularLocation>
</comment>
<dbReference type="InterPro" id="IPR050222">
    <property type="entry name" value="MATE_MdtK"/>
</dbReference>
<feature type="transmembrane region" description="Helical" evidence="11">
    <location>
        <begin position="369"/>
        <end position="390"/>
    </location>
</feature>
<evidence type="ECO:0000256" key="4">
    <source>
        <dbReference type="ARBA" id="ARBA00022475"/>
    </source>
</evidence>
<evidence type="ECO:0000256" key="8">
    <source>
        <dbReference type="ARBA" id="ARBA00023136"/>
    </source>
</evidence>
<gene>
    <name evidence="12" type="ORF">SAMN02745704_02596</name>
</gene>
<dbReference type="AlphaFoldDB" id="A0A1T4Y013"/>
<protein>
    <recommendedName>
        <fullName evidence="9">Multidrug-efflux transporter</fullName>
    </recommendedName>
</protein>
<keyword evidence="6 11" id="KW-1133">Transmembrane helix</keyword>
<organism evidence="12 13">
    <name type="scientific">Paucidesulfovibrio gracilis DSM 16080</name>
    <dbReference type="NCBI Taxonomy" id="1121449"/>
    <lineage>
        <taxon>Bacteria</taxon>
        <taxon>Pseudomonadati</taxon>
        <taxon>Thermodesulfobacteriota</taxon>
        <taxon>Desulfovibrionia</taxon>
        <taxon>Desulfovibrionales</taxon>
        <taxon>Desulfovibrionaceae</taxon>
        <taxon>Paucidesulfovibrio</taxon>
    </lineage>
</organism>
<dbReference type="GO" id="GO:0006811">
    <property type="term" value="P:monoatomic ion transport"/>
    <property type="evidence" value="ECO:0007669"/>
    <property type="project" value="UniProtKB-KW"/>
</dbReference>
<dbReference type="InterPro" id="IPR002528">
    <property type="entry name" value="MATE_fam"/>
</dbReference>
<dbReference type="GO" id="GO:0042910">
    <property type="term" value="F:xenobiotic transmembrane transporter activity"/>
    <property type="evidence" value="ECO:0007669"/>
    <property type="project" value="InterPro"/>
</dbReference>
<sequence>MFETAQQRMRHSWTGPGGYGQVLAVGIPLVMSMISHTVMQFTDRIFLSNYSLETIAAALPAGIASFLFISFFMGVGEYVSVFVAQYTGAGRHERVGAALWQGIWFCLPAWVVLASLGLAGGIIFGWSGHAPAIVELEISYFRILSLGAGFAVLGSVLACFYSGRGMTKAVMLVNMAGMLVNVPLDYMLIYGVGPFPELGIKGAGLATVCGTAIPSVLFCLLIFRKENERLYKIRSAWRPDREILRRLMRFGLPGGVQFFLDMFAISFFVFVVGRLGTAELAATNIIMSLDTVAFLPCVGLHIATSILVGQSVGAGLPEQGARATRNAARLGMLYMGSLGVLWVAAPEPVLHLFQPMDMTEAQFLPVERMGVVMLRFVAAYSLLDALVLVYSGALKGAGDTRFVMWTIALSSLLVMVLPLYVSVEVLGMGYQAPWTIFFVYAAVLALVFGIRFRRGRWRDMRVIEEDRTDAGTEGVPGAEGAAGLGAGAMPGPGAGKLAPTVTAEEHDSRR</sequence>
<feature type="transmembrane region" description="Helical" evidence="11">
    <location>
        <begin position="103"/>
        <end position="126"/>
    </location>
</feature>
<keyword evidence="4" id="KW-1003">Cell membrane</keyword>
<evidence type="ECO:0000256" key="11">
    <source>
        <dbReference type="SAM" id="Phobius"/>
    </source>
</evidence>
<evidence type="ECO:0000256" key="10">
    <source>
        <dbReference type="SAM" id="MobiDB-lite"/>
    </source>
</evidence>
<feature type="transmembrane region" description="Helical" evidence="11">
    <location>
        <begin position="204"/>
        <end position="223"/>
    </location>
</feature>
<dbReference type="PANTHER" id="PTHR43298">
    <property type="entry name" value="MULTIDRUG RESISTANCE PROTEIN NORM-RELATED"/>
    <property type="match status" value="1"/>
</dbReference>
<keyword evidence="8 11" id="KW-0472">Membrane</keyword>
<dbReference type="STRING" id="1121449.SAMN02745704_02596"/>
<evidence type="ECO:0000256" key="7">
    <source>
        <dbReference type="ARBA" id="ARBA00023065"/>
    </source>
</evidence>
<feature type="transmembrane region" description="Helical" evidence="11">
    <location>
        <begin position="59"/>
        <end position="83"/>
    </location>
</feature>
<evidence type="ECO:0000256" key="1">
    <source>
        <dbReference type="ARBA" id="ARBA00004651"/>
    </source>
</evidence>
<evidence type="ECO:0000256" key="9">
    <source>
        <dbReference type="ARBA" id="ARBA00031636"/>
    </source>
</evidence>
<feature type="transmembrane region" description="Helical" evidence="11">
    <location>
        <begin position="172"/>
        <end position="192"/>
    </location>
</feature>
<keyword evidence="13" id="KW-1185">Reference proteome</keyword>
<accession>A0A1T4Y013</accession>
<dbReference type="RefSeq" id="WP_234990752.1">
    <property type="nucleotide sequence ID" value="NZ_FUYC01000021.1"/>
</dbReference>
<dbReference type="NCBIfam" id="TIGR00797">
    <property type="entry name" value="matE"/>
    <property type="match status" value="1"/>
</dbReference>
<dbReference type="GO" id="GO:0015297">
    <property type="term" value="F:antiporter activity"/>
    <property type="evidence" value="ECO:0007669"/>
    <property type="project" value="UniProtKB-KW"/>
</dbReference>
<feature type="compositionally biased region" description="Gly residues" evidence="10">
    <location>
        <begin position="480"/>
        <end position="494"/>
    </location>
</feature>
<dbReference type="GO" id="GO:0005886">
    <property type="term" value="C:plasma membrane"/>
    <property type="evidence" value="ECO:0007669"/>
    <property type="project" value="UniProtKB-SubCell"/>
</dbReference>
<proteinExistence type="predicted"/>
<dbReference type="PIRSF" id="PIRSF006603">
    <property type="entry name" value="DinF"/>
    <property type="match status" value="1"/>
</dbReference>
<dbReference type="CDD" id="cd13133">
    <property type="entry name" value="MATE_like_7"/>
    <property type="match status" value="1"/>
</dbReference>
<feature type="transmembrane region" description="Helical" evidence="11">
    <location>
        <begin position="433"/>
        <end position="452"/>
    </location>
</feature>
<name>A0A1T4Y013_9BACT</name>
<feature type="transmembrane region" description="Helical" evidence="11">
    <location>
        <begin position="250"/>
        <end position="273"/>
    </location>
</feature>
<dbReference type="Pfam" id="PF01554">
    <property type="entry name" value="MatE"/>
    <property type="match status" value="2"/>
</dbReference>
<dbReference type="Proteomes" id="UP000190027">
    <property type="component" value="Unassembled WGS sequence"/>
</dbReference>
<keyword evidence="7" id="KW-0406">Ion transport</keyword>
<feature type="transmembrane region" description="Helical" evidence="11">
    <location>
        <begin position="402"/>
        <end position="421"/>
    </location>
</feature>
<evidence type="ECO:0000256" key="5">
    <source>
        <dbReference type="ARBA" id="ARBA00022692"/>
    </source>
</evidence>
<dbReference type="EMBL" id="FUYC01000021">
    <property type="protein sequence ID" value="SKA94641.1"/>
    <property type="molecule type" value="Genomic_DNA"/>
</dbReference>
<keyword evidence="5 11" id="KW-0812">Transmembrane</keyword>
<evidence type="ECO:0000256" key="2">
    <source>
        <dbReference type="ARBA" id="ARBA00022448"/>
    </source>
</evidence>
<feature type="region of interest" description="Disordered" evidence="10">
    <location>
        <begin position="468"/>
        <end position="510"/>
    </location>
</feature>